<organism evidence="1 2">
    <name type="scientific">Pseudobacteroides cellulosolvens ATCC 35603 = DSM 2933</name>
    <dbReference type="NCBI Taxonomy" id="398512"/>
    <lineage>
        <taxon>Bacteria</taxon>
        <taxon>Bacillati</taxon>
        <taxon>Bacillota</taxon>
        <taxon>Clostridia</taxon>
        <taxon>Eubacteriales</taxon>
        <taxon>Oscillospiraceae</taxon>
        <taxon>Pseudobacteroides</taxon>
    </lineage>
</organism>
<evidence type="ECO:0000313" key="2">
    <source>
        <dbReference type="Proteomes" id="UP000036923"/>
    </source>
</evidence>
<comment type="caution">
    <text evidence="1">The sequence shown here is derived from an EMBL/GenBank/DDBJ whole genome shotgun (WGS) entry which is preliminary data.</text>
</comment>
<proteinExistence type="predicted"/>
<sequence length="123" mass="14657">MTEIKYYSVLQKEFQDLVYLKKALGFEYTAETAAFKRIDTFFTQNELTEKIVSKDLCDIWCRKKSYESISNQSHRISSMRVFCRYLNDIGIQAYVPPKGITRKSPKYEAHIYSDDELKRFLRK</sequence>
<evidence type="ECO:0000313" key="1">
    <source>
        <dbReference type="EMBL" id="KNY29873.1"/>
    </source>
</evidence>
<evidence type="ECO:0008006" key="3">
    <source>
        <dbReference type="Google" id="ProtNLM"/>
    </source>
</evidence>
<protein>
    <recommendedName>
        <fullName evidence="3">Core-binding (CB) domain-containing protein</fullName>
    </recommendedName>
</protein>
<dbReference type="Proteomes" id="UP000036923">
    <property type="component" value="Unassembled WGS sequence"/>
</dbReference>
<dbReference type="eggNOG" id="COG0582">
    <property type="taxonomic scope" value="Bacteria"/>
</dbReference>
<dbReference type="STRING" id="398512.Bccel_5150"/>
<dbReference type="RefSeq" id="WP_050753824.1">
    <property type="nucleotide sequence ID" value="NZ_JQKC01000049.1"/>
</dbReference>
<gene>
    <name evidence="1" type="ORF">Bccel_5150</name>
</gene>
<dbReference type="OrthoDB" id="9766545at2"/>
<dbReference type="AlphaFoldDB" id="A0A0L6JVL7"/>
<accession>A0A0L6JVL7</accession>
<dbReference type="EMBL" id="LGTC01000001">
    <property type="protein sequence ID" value="KNY29873.1"/>
    <property type="molecule type" value="Genomic_DNA"/>
</dbReference>
<name>A0A0L6JVL7_9FIRM</name>
<keyword evidence="2" id="KW-1185">Reference proteome</keyword>
<reference evidence="2" key="1">
    <citation type="submission" date="2015-07" db="EMBL/GenBank/DDBJ databases">
        <title>Near-Complete Genome Sequence of the Cellulolytic Bacterium Bacteroides (Pseudobacteroides) cellulosolvens ATCC 35603.</title>
        <authorList>
            <person name="Dassa B."/>
            <person name="Utturkar S.M."/>
            <person name="Klingeman D.M."/>
            <person name="Hurt R.A."/>
            <person name="Keller M."/>
            <person name="Xu J."/>
            <person name="Reddy Y.H.K."/>
            <person name="Borovok I."/>
            <person name="Grinberg I.R."/>
            <person name="Lamed R."/>
            <person name="Zhivin O."/>
            <person name="Bayer E.A."/>
            <person name="Brown S.D."/>
        </authorList>
    </citation>
    <scope>NUCLEOTIDE SEQUENCE [LARGE SCALE GENOMIC DNA]</scope>
    <source>
        <strain evidence="2">DSM 2933</strain>
    </source>
</reference>